<dbReference type="Proteomes" id="UP000620156">
    <property type="component" value="Unassembled WGS sequence"/>
</dbReference>
<dbReference type="EMBL" id="BMQK01000012">
    <property type="protein sequence ID" value="GGQ72463.1"/>
    <property type="molecule type" value="Genomic_DNA"/>
</dbReference>
<keyword evidence="3" id="KW-1185">Reference proteome</keyword>
<feature type="region of interest" description="Disordered" evidence="1">
    <location>
        <begin position="1"/>
        <end position="24"/>
    </location>
</feature>
<feature type="region of interest" description="Disordered" evidence="1">
    <location>
        <begin position="49"/>
        <end position="80"/>
    </location>
</feature>
<reference evidence="2" key="1">
    <citation type="journal article" date="2014" name="Int. J. Syst. Evol. Microbiol.">
        <title>Complete genome sequence of Corynebacterium casei LMG S-19264T (=DSM 44701T), isolated from a smear-ripened cheese.</title>
        <authorList>
            <consortium name="US DOE Joint Genome Institute (JGI-PGF)"/>
            <person name="Walter F."/>
            <person name="Albersmeier A."/>
            <person name="Kalinowski J."/>
            <person name="Ruckert C."/>
        </authorList>
    </citation>
    <scope>NUCLEOTIDE SEQUENCE</scope>
    <source>
        <strain evidence="2">JCM 3131</strain>
    </source>
</reference>
<reference evidence="2" key="2">
    <citation type="submission" date="2020-09" db="EMBL/GenBank/DDBJ databases">
        <authorList>
            <person name="Sun Q."/>
            <person name="Ohkuma M."/>
        </authorList>
    </citation>
    <scope>NUCLEOTIDE SEQUENCE</scope>
    <source>
        <strain evidence="2">JCM 3131</strain>
    </source>
</reference>
<proteinExistence type="predicted"/>
<dbReference type="AlphaFoldDB" id="A0A918BJP4"/>
<comment type="caution">
    <text evidence="2">The sequence shown here is derived from an EMBL/GenBank/DDBJ whole genome shotgun (WGS) entry which is preliminary data.</text>
</comment>
<accession>A0A918BJP4</accession>
<feature type="compositionally biased region" description="Basic and acidic residues" evidence="1">
    <location>
        <begin position="66"/>
        <end position="80"/>
    </location>
</feature>
<evidence type="ECO:0000313" key="3">
    <source>
        <dbReference type="Proteomes" id="UP000620156"/>
    </source>
</evidence>
<gene>
    <name evidence="2" type="ORF">GCM10010145_47610</name>
</gene>
<evidence type="ECO:0000256" key="1">
    <source>
        <dbReference type="SAM" id="MobiDB-lite"/>
    </source>
</evidence>
<protein>
    <submittedName>
        <fullName evidence="2">Uncharacterized protein</fullName>
    </submittedName>
</protein>
<sequence>MPRPGRHPDLTSIGEADPGNGVSTGGVAVIVLDNGRAVPMRPLVADFDTGVSGPFPDHRPAHRLRDRGAGEARPVGRLEP</sequence>
<evidence type="ECO:0000313" key="2">
    <source>
        <dbReference type="EMBL" id="GGQ72463.1"/>
    </source>
</evidence>
<organism evidence="2 3">
    <name type="scientific">Streptomyces ruber</name>
    <dbReference type="NCBI Taxonomy" id="83378"/>
    <lineage>
        <taxon>Bacteria</taxon>
        <taxon>Bacillati</taxon>
        <taxon>Actinomycetota</taxon>
        <taxon>Actinomycetes</taxon>
        <taxon>Kitasatosporales</taxon>
        <taxon>Streptomycetaceae</taxon>
        <taxon>Streptomyces</taxon>
    </lineage>
</organism>
<name>A0A918BJP4_9ACTN</name>